<dbReference type="InterPro" id="IPR050487">
    <property type="entry name" value="FtsQ_DivIB"/>
</dbReference>
<dbReference type="PANTHER" id="PTHR37820:SF1">
    <property type="entry name" value="CELL DIVISION PROTEIN FTSQ"/>
    <property type="match status" value="1"/>
</dbReference>
<keyword evidence="7" id="KW-0131">Cell cycle</keyword>
<evidence type="ECO:0000256" key="4">
    <source>
        <dbReference type="ARBA" id="ARBA00022692"/>
    </source>
</evidence>
<evidence type="ECO:0000313" key="10">
    <source>
        <dbReference type="EMBL" id="AGS54383.1"/>
    </source>
</evidence>
<evidence type="ECO:0000256" key="5">
    <source>
        <dbReference type="ARBA" id="ARBA00022989"/>
    </source>
</evidence>
<keyword evidence="2" id="KW-1003">Cell membrane</keyword>
<dbReference type="InterPro" id="IPR013685">
    <property type="entry name" value="POTRA_FtsQ_type"/>
</dbReference>
<feature type="transmembrane region" description="Helical" evidence="8">
    <location>
        <begin position="35"/>
        <end position="57"/>
    </location>
</feature>
<organism evidence="10">
    <name type="scientific">uncultured bacterium contig00015</name>
    <dbReference type="NCBI Taxonomy" id="1181506"/>
    <lineage>
        <taxon>Bacteria</taxon>
        <taxon>environmental samples</taxon>
    </lineage>
</organism>
<keyword evidence="4 8" id="KW-0812">Transmembrane</keyword>
<evidence type="ECO:0000256" key="3">
    <source>
        <dbReference type="ARBA" id="ARBA00022618"/>
    </source>
</evidence>
<dbReference type="PANTHER" id="PTHR37820">
    <property type="entry name" value="CELL DIVISION PROTEIN DIVIB"/>
    <property type="match status" value="1"/>
</dbReference>
<keyword evidence="3 10" id="KW-0132">Cell division</keyword>
<protein>
    <submittedName>
        <fullName evidence="10">Putative cell division protein FtsQ</fullName>
    </submittedName>
</protein>
<dbReference type="GO" id="GO:0005886">
    <property type="term" value="C:plasma membrane"/>
    <property type="evidence" value="ECO:0007669"/>
    <property type="project" value="TreeGrafter"/>
</dbReference>
<sequence>MISDYSYTAADNIGSSDGSSPAKSSKKIEKGLKRLLVIAVIIFAAELVWLFGISPFIPFSTIEVHGFEGLRRAEVLQLAGIDETSSFMSTNTSLVQEKLSGNILVESAKVTKRFPDKLSISLIGRKAAAVTLSNISGKQAPVYIDTHGVFFKTGNNPAEIDGLVIISGLDNPQVNMRLPDSLVSLMENIAWLSAGSPELLSAISEIRIEQKAWDGYDLVLYPVHSSIRVRVENNITEEVLRYMLLMLSVFEDDSEGPAEIDFRSGMGSYKIKEKS</sequence>
<keyword evidence="5 8" id="KW-1133">Transmembrane helix</keyword>
<proteinExistence type="predicted"/>
<keyword evidence="6 8" id="KW-0472">Membrane</keyword>
<accession>A0A806KPU6</accession>
<dbReference type="EMBL" id="JQ844295">
    <property type="protein sequence ID" value="AGS54383.1"/>
    <property type="molecule type" value="Genomic_DNA"/>
</dbReference>
<evidence type="ECO:0000256" key="2">
    <source>
        <dbReference type="ARBA" id="ARBA00022475"/>
    </source>
</evidence>
<comment type="subcellular location">
    <subcellularLocation>
        <location evidence="1">Membrane</location>
    </subcellularLocation>
</comment>
<dbReference type="PROSITE" id="PS51779">
    <property type="entry name" value="POTRA"/>
    <property type="match status" value="1"/>
</dbReference>
<dbReference type="GO" id="GO:0051301">
    <property type="term" value="P:cell division"/>
    <property type="evidence" value="ECO:0007669"/>
    <property type="project" value="UniProtKB-KW"/>
</dbReference>
<reference evidence="10" key="1">
    <citation type="submission" date="2012-03" db="EMBL/GenBank/DDBJ databases">
        <title>Functional metagenomics reveals considerable lignocellulase gene clusters in the gut microbiome of a wood-feeding higher termite.</title>
        <authorList>
            <person name="Liu N."/>
        </authorList>
    </citation>
    <scope>NUCLEOTIDE SEQUENCE</scope>
</reference>
<evidence type="ECO:0000256" key="7">
    <source>
        <dbReference type="ARBA" id="ARBA00023306"/>
    </source>
</evidence>
<evidence type="ECO:0000259" key="9">
    <source>
        <dbReference type="PROSITE" id="PS51779"/>
    </source>
</evidence>
<evidence type="ECO:0000256" key="1">
    <source>
        <dbReference type="ARBA" id="ARBA00004370"/>
    </source>
</evidence>
<name>A0A806KPU6_9BACT</name>
<dbReference type="AlphaFoldDB" id="A0A806KPU6"/>
<feature type="domain" description="POTRA" evidence="9">
    <location>
        <begin position="57"/>
        <end position="125"/>
    </location>
</feature>
<dbReference type="InterPro" id="IPR034746">
    <property type="entry name" value="POTRA"/>
</dbReference>
<evidence type="ECO:0000256" key="6">
    <source>
        <dbReference type="ARBA" id="ARBA00023136"/>
    </source>
</evidence>
<dbReference type="Pfam" id="PF08478">
    <property type="entry name" value="POTRA_1"/>
    <property type="match status" value="1"/>
</dbReference>
<evidence type="ECO:0000256" key="8">
    <source>
        <dbReference type="SAM" id="Phobius"/>
    </source>
</evidence>
<dbReference type="Gene3D" id="3.10.20.310">
    <property type="entry name" value="membrane protein fhac"/>
    <property type="match status" value="1"/>
</dbReference>